<dbReference type="InterPro" id="IPR014710">
    <property type="entry name" value="RmlC-like_jellyroll"/>
</dbReference>
<reference evidence="1 2" key="1">
    <citation type="journal article" date="2016" name="Nat. Commun.">
        <title>Thousands of microbial genomes shed light on interconnected biogeochemical processes in an aquifer system.</title>
        <authorList>
            <person name="Anantharaman K."/>
            <person name="Brown C.T."/>
            <person name="Hug L.A."/>
            <person name="Sharon I."/>
            <person name="Castelle C.J."/>
            <person name="Probst A.J."/>
            <person name="Thomas B.C."/>
            <person name="Singh A."/>
            <person name="Wilkins M.J."/>
            <person name="Karaoz U."/>
            <person name="Brodie E.L."/>
            <person name="Williams K.H."/>
            <person name="Hubbard S.S."/>
            <person name="Banfield J.F."/>
        </authorList>
    </citation>
    <scope>NUCLEOTIDE SEQUENCE [LARGE SCALE GENOMIC DNA]</scope>
</reference>
<sequence length="207" mass="23266">MADINFIDLSNMDSADLVEGVVIHPLKRARRGDSDPRGYLVEMSRADWTDERYDTHPPAMTYSSFTYTGITRDEDMWHVHPAAGVEGGIEQIDRWSFIGKAIAVVADPQTKNLNLFKIGTGWGEAGFYNLMIPPRMYHGFLSVGGVVDDEGKDGVWILNWPDKLYNYENPQLVEGRVPFAGSQVKLPSGNEFNWSEVREVLGLNIND</sequence>
<comment type="caution">
    <text evidence="1">The sequence shown here is derived from an EMBL/GenBank/DDBJ whole genome shotgun (WGS) entry which is preliminary data.</text>
</comment>
<accession>A0A1F5KKB4</accession>
<proteinExistence type="predicted"/>
<dbReference type="SUPFAM" id="SSF51182">
    <property type="entry name" value="RmlC-like cupins"/>
    <property type="match status" value="1"/>
</dbReference>
<organism evidence="1 2">
    <name type="scientific">Candidatus Daviesbacteria bacterium RIFCSPHIGHO2_02_FULL_43_12</name>
    <dbReference type="NCBI Taxonomy" id="1797776"/>
    <lineage>
        <taxon>Bacteria</taxon>
        <taxon>Candidatus Daviesiibacteriota</taxon>
    </lineage>
</organism>
<dbReference type="AlphaFoldDB" id="A0A1F5KKB4"/>
<gene>
    <name evidence="1" type="ORF">A3D25_02455</name>
</gene>
<evidence type="ECO:0000313" key="2">
    <source>
        <dbReference type="Proteomes" id="UP000177328"/>
    </source>
</evidence>
<dbReference type="Proteomes" id="UP000177328">
    <property type="component" value="Unassembled WGS sequence"/>
</dbReference>
<dbReference type="InterPro" id="IPR011051">
    <property type="entry name" value="RmlC_Cupin_sf"/>
</dbReference>
<evidence type="ECO:0000313" key="1">
    <source>
        <dbReference type="EMBL" id="OGE41363.1"/>
    </source>
</evidence>
<dbReference type="EMBL" id="MFDD01000002">
    <property type="protein sequence ID" value="OGE41363.1"/>
    <property type="molecule type" value="Genomic_DNA"/>
</dbReference>
<dbReference type="Gene3D" id="2.60.120.10">
    <property type="entry name" value="Jelly Rolls"/>
    <property type="match status" value="1"/>
</dbReference>
<name>A0A1F5KKB4_9BACT</name>
<protein>
    <recommendedName>
        <fullName evidence="3">dTDP-4-dehydrorhamnose 3,5-epimerase</fullName>
    </recommendedName>
</protein>
<evidence type="ECO:0008006" key="3">
    <source>
        <dbReference type="Google" id="ProtNLM"/>
    </source>
</evidence>